<keyword evidence="5 7" id="KW-0687">Ribonucleoprotein</keyword>
<gene>
    <name evidence="7" type="primary">rplC</name>
    <name evidence="11" type="ORF">COV74_06935</name>
</gene>
<name>A0A2H0LNF0_9BACT</name>
<dbReference type="AlphaFoldDB" id="A0A2H0LNF0"/>
<comment type="caution">
    <text evidence="11">The sequence shown here is derived from an EMBL/GenBank/DDBJ whole genome shotgun (WGS) entry which is preliminary data.</text>
</comment>
<dbReference type="FunFam" id="3.30.160.810:FF:000001">
    <property type="entry name" value="50S ribosomal protein L3"/>
    <property type="match status" value="1"/>
</dbReference>
<evidence type="ECO:0000256" key="1">
    <source>
        <dbReference type="ARBA" id="ARBA00006540"/>
    </source>
</evidence>
<protein>
    <recommendedName>
        <fullName evidence="6 7">Large ribosomal subunit protein uL3</fullName>
    </recommendedName>
</protein>
<dbReference type="InterPro" id="IPR000597">
    <property type="entry name" value="Ribosomal_uL3"/>
</dbReference>
<dbReference type="PANTHER" id="PTHR11229:SF16">
    <property type="entry name" value="LARGE RIBOSOMAL SUBUNIT PROTEIN UL3C"/>
    <property type="match status" value="1"/>
</dbReference>
<keyword evidence="2 7" id="KW-0699">rRNA-binding</keyword>
<organism evidence="11 12">
    <name type="scientific">Candidatus Abzuiibacterium crystallinum</name>
    <dbReference type="NCBI Taxonomy" id="1974748"/>
    <lineage>
        <taxon>Bacteria</taxon>
        <taxon>Pseudomonadati</taxon>
        <taxon>Candidatus Omnitrophota</taxon>
        <taxon>Candidatus Abzuiibacterium</taxon>
    </lineage>
</organism>
<evidence type="ECO:0000256" key="9">
    <source>
        <dbReference type="RuleBase" id="RU003906"/>
    </source>
</evidence>
<dbReference type="GO" id="GO:0019843">
    <property type="term" value="F:rRNA binding"/>
    <property type="evidence" value="ECO:0007669"/>
    <property type="project" value="UniProtKB-UniRule"/>
</dbReference>
<evidence type="ECO:0000313" key="11">
    <source>
        <dbReference type="EMBL" id="PIQ85898.1"/>
    </source>
</evidence>
<evidence type="ECO:0000256" key="3">
    <source>
        <dbReference type="ARBA" id="ARBA00022884"/>
    </source>
</evidence>
<dbReference type="GO" id="GO:0003735">
    <property type="term" value="F:structural constituent of ribosome"/>
    <property type="evidence" value="ECO:0007669"/>
    <property type="project" value="UniProtKB-UniRule"/>
</dbReference>
<dbReference type="GO" id="GO:0006412">
    <property type="term" value="P:translation"/>
    <property type="evidence" value="ECO:0007669"/>
    <property type="project" value="UniProtKB-UniRule"/>
</dbReference>
<feature type="region of interest" description="Disordered" evidence="10">
    <location>
        <begin position="131"/>
        <end position="152"/>
    </location>
</feature>
<dbReference type="PROSITE" id="PS00474">
    <property type="entry name" value="RIBOSOMAL_L3"/>
    <property type="match status" value="1"/>
</dbReference>
<reference evidence="11 12" key="1">
    <citation type="submission" date="2017-09" db="EMBL/GenBank/DDBJ databases">
        <title>Depth-based differentiation of microbial function through sediment-hosted aquifers and enrichment of novel symbionts in the deep terrestrial subsurface.</title>
        <authorList>
            <person name="Probst A.J."/>
            <person name="Ladd B."/>
            <person name="Jarett J.K."/>
            <person name="Geller-Mcgrath D.E."/>
            <person name="Sieber C.M."/>
            <person name="Emerson J.B."/>
            <person name="Anantharaman K."/>
            <person name="Thomas B.C."/>
            <person name="Malmstrom R."/>
            <person name="Stieglmeier M."/>
            <person name="Klingl A."/>
            <person name="Woyke T."/>
            <person name="Ryan C.M."/>
            <person name="Banfield J.F."/>
        </authorList>
    </citation>
    <scope>NUCLEOTIDE SEQUENCE [LARGE SCALE GENOMIC DNA]</scope>
    <source>
        <strain evidence="11">CG11_big_fil_rev_8_21_14_0_20_45_26</strain>
    </source>
</reference>
<comment type="function">
    <text evidence="7 9">One of the primary rRNA binding proteins, it binds directly near the 3'-end of the 23S rRNA, where it nucleates assembly of the 50S subunit.</text>
</comment>
<evidence type="ECO:0000256" key="4">
    <source>
        <dbReference type="ARBA" id="ARBA00022980"/>
    </source>
</evidence>
<dbReference type="SUPFAM" id="SSF50447">
    <property type="entry name" value="Translation proteins"/>
    <property type="match status" value="1"/>
</dbReference>
<dbReference type="Pfam" id="PF00297">
    <property type="entry name" value="Ribosomal_L3"/>
    <property type="match status" value="1"/>
</dbReference>
<keyword evidence="3 7" id="KW-0694">RNA-binding</keyword>
<dbReference type="Proteomes" id="UP000230859">
    <property type="component" value="Unassembled WGS sequence"/>
</dbReference>
<evidence type="ECO:0000256" key="2">
    <source>
        <dbReference type="ARBA" id="ARBA00022730"/>
    </source>
</evidence>
<evidence type="ECO:0000256" key="6">
    <source>
        <dbReference type="ARBA" id="ARBA00035243"/>
    </source>
</evidence>
<sequence length="248" mass="27014">MIGLLGKKIGMTQIFDKAGQSKAVTVLEVGPCTVLQVKQKDGKDGYQAVQLGFLDKKLKRTSKSEAGHAKKSNATPKRFVKEIRTDSLEGLQPGAELRVNNFAIGDWIDVIGTSIGRGYQGVVKRHHFKGAQTKSHGTKHGREPGSIGQSAFPSRVLKGTKMPGHMGNERVTLQNLKVVNIDLENNIMAVSGAVPGPKDGYLIIREAIKKRRPRAWRAPDQPVEELQEKVVQQVTKKAKAAAKPAAKK</sequence>
<dbReference type="InterPro" id="IPR019927">
    <property type="entry name" value="Ribosomal_uL3_bac/org-type"/>
</dbReference>
<dbReference type="GO" id="GO:0022625">
    <property type="term" value="C:cytosolic large ribosomal subunit"/>
    <property type="evidence" value="ECO:0007669"/>
    <property type="project" value="TreeGrafter"/>
</dbReference>
<keyword evidence="4 7" id="KW-0689">Ribosomal protein</keyword>
<evidence type="ECO:0000256" key="7">
    <source>
        <dbReference type="HAMAP-Rule" id="MF_01325"/>
    </source>
</evidence>
<dbReference type="HAMAP" id="MF_01325_B">
    <property type="entry name" value="Ribosomal_uL3_B"/>
    <property type="match status" value="1"/>
</dbReference>
<dbReference type="InterPro" id="IPR019926">
    <property type="entry name" value="Ribosomal_uL3_CS"/>
</dbReference>
<evidence type="ECO:0000256" key="8">
    <source>
        <dbReference type="RuleBase" id="RU003905"/>
    </source>
</evidence>
<dbReference type="Gene3D" id="3.30.160.810">
    <property type="match status" value="1"/>
</dbReference>
<comment type="similarity">
    <text evidence="1 7 8">Belongs to the universal ribosomal protein uL3 family.</text>
</comment>
<dbReference type="PANTHER" id="PTHR11229">
    <property type="entry name" value="50S RIBOSOMAL PROTEIN L3"/>
    <property type="match status" value="1"/>
</dbReference>
<accession>A0A2H0LNF0</accession>
<comment type="subunit">
    <text evidence="7 9">Part of the 50S ribosomal subunit. Forms a cluster with proteins L14 and L19.</text>
</comment>
<dbReference type="InterPro" id="IPR009000">
    <property type="entry name" value="Transl_B-barrel_sf"/>
</dbReference>
<evidence type="ECO:0000313" key="12">
    <source>
        <dbReference type="Proteomes" id="UP000230859"/>
    </source>
</evidence>
<evidence type="ECO:0000256" key="5">
    <source>
        <dbReference type="ARBA" id="ARBA00023274"/>
    </source>
</evidence>
<dbReference type="NCBIfam" id="TIGR03625">
    <property type="entry name" value="L3_bact"/>
    <property type="match status" value="1"/>
</dbReference>
<dbReference type="Gene3D" id="2.40.30.10">
    <property type="entry name" value="Translation factors"/>
    <property type="match status" value="1"/>
</dbReference>
<dbReference type="FunFam" id="2.40.30.10:FF:000004">
    <property type="entry name" value="50S ribosomal protein L3"/>
    <property type="match status" value="1"/>
</dbReference>
<dbReference type="EMBL" id="PCVY01000058">
    <property type="protein sequence ID" value="PIQ85898.1"/>
    <property type="molecule type" value="Genomic_DNA"/>
</dbReference>
<evidence type="ECO:0000256" key="10">
    <source>
        <dbReference type="SAM" id="MobiDB-lite"/>
    </source>
</evidence>
<proteinExistence type="inferred from homology"/>